<dbReference type="OrthoDB" id="9757728at2"/>
<proteinExistence type="predicted"/>
<gene>
    <name evidence="3" type="ORF">GA0074695_2930</name>
</gene>
<accession>A0A1C4X1T6</accession>
<keyword evidence="4" id="KW-1185">Reference proteome</keyword>
<feature type="region of interest" description="Disordered" evidence="2">
    <location>
        <begin position="361"/>
        <end position="384"/>
    </location>
</feature>
<dbReference type="RefSeq" id="WP_089006747.1">
    <property type="nucleotide sequence ID" value="NZ_LT607411.1"/>
</dbReference>
<feature type="coiled-coil region" evidence="1">
    <location>
        <begin position="17"/>
        <end position="44"/>
    </location>
</feature>
<evidence type="ECO:0000256" key="2">
    <source>
        <dbReference type="SAM" id="MobiDB-lite"/>
    </source>
</evidence>
<dbReference type="EMBL" id="LT607411">
    <property type="protein sequence ID" value="SCF02364.1"/>
    <property type="molecule type" value="Genomic_DNA"/>
</dbReference>
<dbReference type="Proteomes" id="UP000198242">
    <property type="component" value="Chromosome I"/>
</dbReference>
<feature type="region of interest" description="Disordered" evidence="2">
    <location>
        <begin position="198"/>
        <end position="230"/>
    </location>
</feature>
<feature type="compositionally biased region" description="Pro residues" evidence="2">
    <location>
        <begin position="213"/>
        <end position="224"/>
    </location>
</feature>
<sequence length="1464" mass="154016">MPLPVLSTLREAIPGARAAHEQALREQQDTLRHLEKMQQELHAEEAINPDSQAVAQLRADVQALLDVDVPAAQNRVDAASAALEAARSGYHTAAAGEPPLWADDGSLPVLLLPVRLEAVYHNGGNGRELWVRVYPDDVHVDSHEPELTGAERAAGEAYWRAVWAAGTGDPAAPRRDQAWRTLTAAVGGARAPWAARLMRPAGNPPATETPADAAPPDPGPFPEPPMREHSWNRAPHTALLPDRFVVSAYRNGHLVWRCEGAQIPDVLPIGFAPPGTDATPAPDALPWDKASSWLVDFEAACTVGMGVKVPLPDDDPHYDVLTAVGVMRGIDAAEGARRVEQLFTAHRFTDGLSFLPVGTPTTNTPATRSAWQPSANPAPPDVEEDRRARFDASGTQATARLARALGIDGTLLAPLDGALDDEEDIVAAIQRLVGQMFGWSEDWAPPDTPPLFVTGTAPLVKHFSAHVRSRGPLPTVRVGRQPYGLLPASSLDLWRGSDVNPRIAAVLESFLTYVQQHASAAVQLGRGLDQDAVLLDILSRRAASTRIELIGAADDSGPPAASLVGAIPWSSRFARRGPGRRNLPTLEVTDPAPPELQTVVAQRPIQRCAALIAQITEFLNAWDWSTGEPSEEALAPVFGPLRELGAAMEPFRGVDGAGVFYPLLVPVADVALLCTLVLGFSAHRPDAEPQALAAARLAITNLVAVVQQAAEIEAQAVNGLGRIERLLCESLDTVSHRLDAWLTSLPTARLAGLRATAPAGLRLGAYGWLTDLAPADAAAQAALDGYLIAPSLQHATTAAVLRSGYLAHSDRSALAVNLTSRRVRRANALLDGVRSGQTLSALLGYQFERGLHDNHLEALIGDFRTRYPLAPLVQPDAEDAGRARTSIGARSVVDGEALRRDCLAFAGDNPPVAVAPADLPTVQRLLADLDDTVDALGDLLLAESVHHLVGGNPLRAGATVDALAGGSWLPPELDVVATPRSAALVRYAVGALAPEPTAATPSGWAGRRGVALLDPALERLAERWLGAAGDWAVDLTSDAGSLTLSPADVGLSALDVLLLAADFSTEAPDSVRASPLLRALLRHPRASGATLTAAGADRHRELAALAARWRTLLAGASPLLPSHLVPAADTDWAAVDLDELAPRVQTWADSVITGRKALRSARAAAAAAMHGADNQVLAVALRGLVTALDDLAAVGVRGAVCAGAPVDAAARDLLVAQADDILDRLTAMTPPPPVPAARTAASVQSWYAAAGTTVRSVIGDAMVLLPRIDLGPVADAMEPAHRPLSTSDDEVADWLRDVGQVRPATDGFRHALLAGELLAGGSPETFVVTQSPCRTGQPWVATARSEAARSRGPGGSTCVLAGELAATTVAGLVVDAWTEALPRHPHNGQSPEEIAGIACHVNRPDARAPQAALLAVPPDVDRGWREEDLHAVVLDCLDLAALRTLDLTDLPELRAILPPTAPAT</sequence>
<organism evidence="3 4">
    <name type="scientific">Micromonospora viridifaciens</name>
    <dbReference type="NCBI Taxonomy" id="1881"/>
    <lineage>
        <taxon>Bacteria</taxon>
        <taxon>Bacillati</taxon>
        <taxon>Actinomycetota</taxon>
        <taxon>Actinomycetes</taxon>
        <taxon>Micromonosporales</taxon>
        <taxon>Micromonosporaceae</taxon>
        <taxon>Micromonospora</taxon>
    </lineage>
</organism>
<evidence type="ECO:0000313" key="3">
    <source>
        <dbReference type="EMBL" id="SCF02364.1"/>
    </source>
</evidence>
<evidence type="ECO:0000256" key="1">
    <source>
        <dbReference type="SAM" id="Coils"/>
    </source>
</evidence>
<protein>
    <submittedName>
        <fullName evidence="3">Uncharacterized protein</fullName>
    </submittedName>
</protein>
<name>A0A1C4X1T6_MICVI</name>
<keyword evidence="1" id="KW-0175">Coiled coil</keyword>
<evidence type="ECO:0000313" key="4">
    <source>
        <dbReference type="Proteomes" id="UP000198242"/>
    </source>
</evidence>
<feature type="compositionally biased region" description="Polar residues" evidence="2">
    <location>
        <begin position="361"/>
        <end position="375"/>
    </location>
</feature>
<reference evidence="4" key="1">
    <citation type="submission" date="2016-06" db="EMBL/GenBank/DDBJ databases">
        <authorList>
            <person name="Varghese N."/>
            <person name="Submissions Spin"/>
        </authorList>
    </citation>
    <scope>NUCLEOTIDE SEQUENCE [LARGE SCALE GENOMIC DNA]</scope>
    <source>
        <strain evidence="4">DSM 43909</strain>
    </source>
</reference>